<reference evidence="1" key="1">
    <citation type="submission" date="2022-10" db="EMBL/GenBank/DDBJ databases">
        <title>Complete Genome of Trichothecium roseum strain YXFP-22015, a Plant Pathogen Isolated from Citrus.</title>
        <authorList>
            <person name="Wang Y."/>
            <person name="Zhu L."/>
        </authorList>
    </citation>
    <scope>NUCLEOTIDE SEQUENCE</scope>
    <source>
        <strain evidence="1">YXFP-22015</strain>
    </source>
</reference>
<sequence length="460" mass="49058">MGDDHLARHRSATPATSPSNHQHYHHHHHHHPNPKAPELRLLAESPASSHVARGAGPPGGRSFLASAQWTADGTTVIATSSGRSVTALSLPGDLLEGEGSRELRPQGVTTLPEPTQAVVAAPFFSLGDPSTQTLLVGCKDHPIHLYHAFPVGESLNAPLCSYKNIRMQTEEYITPSSMIWPESNHFLCGSTNRIDCFDVSGHADGPVVTIHTIPSKRHLLKGGGVGMKGTVSAMGASPSDGEGSYLLAAGTWSRWLGLYDIYRSDKVVANWSIAGAADDSGLDGNGIVQTIWSPCGRYLLVNERQTDGLLVYDIRVTGQLLSTLKGRGGSTPQRLSCDVYPGSDGGFEVWSGAQDGIVHVWEGVGLHGESRVPPSWDWKAHDAPVGNAVVHPSGSVAATCSGGWEPAPVTDDGVTPGITVLEESSLKLWSIEASALETSAEEQTEPWIQHDTPYRTKEKN</sequence>
<proteinExistence type="predicted"/>
<keyword evidence="2" id="KW-1185">Reference proteome</keyword>
<gene>
    <name evidence="1" type="ORF">N3K66_000399</name>
</gene>
<protein>
    <submittedName>
        <fullName evidence="1">Uncharacterized protein</fullName>
    </submittedName>
</protein>
<comment type="caution">
    <text evidence="1">The sequence shown here is derived from an EMBL/GenBank/DDBJ whole genome shotgun (WGS) entry which is preliminary data.</text>
</comment>
<dbReference type="Proteomes" id="UP001163324">
    <property type="component" value="Chromosome 1"/>
</dbReference>
<accession>A0ACC0VDG9</accession>
<evidence type="ECO:0000313" key="2">
    <source>
        <dbReference type="Proteomes" id="UP001163324"/>
    </source>
</evidence>
<evidence type="ECO:0000313" key="1">
    <source>
        <dbReference type="EMBL" id="KAI9903870.1"/>
    </source>
</evidence>
<name>A0ACC0VDG9_9HYPO</name>
<organism evidence="1 2">
    <name type="scientific">Trichothecium roseum</name>
    <dbReference type="NCBI Taxonomy" id="47278"/>
    <lineage>
        <taxon>Eukaryota</taxon>
        <taxon>Fungi</taxon>
        <taxon>Dikarya</taxon>
        <taxon>Ascomycota</taxon>
        <taxon>Pezizomycotina</taxon>
        <taxon>Sordariomycetes</taxon>
        <taxon>Hypocreomycetidae</taxon>
        <taxon>Hypocreales</taxon>
        <taxon>Hypocreales incertae sedis</taxon>
        <taxon>Trichothecium</taxon>
    </lineage>
</organism>
<dbReference type="EMBL" id="CM047940">
    <property type="protein sequence ID" value="KAI9903870.1"/>
    <property type="molecule type" value="Genomic_DNA"/>
</dbReference>